<accession>A0A543APJ0</accession>
<dbReference type="Pfam" id="PF01161">
    <property type="entry name" value="PBP"/>
    <property type="match status" value="1"/>
</dbReference>
<evidence type="ECO:0008006" key="4">
    <source>
        <dbReference type="Google" id="ProtNLM"/>
    </source>
</evidence>
<name>A0A543APJ0_9MICC</name>
<dbReference type="Gene3D" id="3.90.280.10">
    <property type="entry name" value="PEBP-like"/>
    <property type="match status" value="1"/>
</dbReference>
<evidence type="ECO:0000313" key="3">
    <source>
        <dbReference type="Proteomes" id="UP000319746"/>
    </source>
</evidence>
<dbReference type="Proteomes" id="UP000319746">
    <property type="component" value="Unassembled WGS sequence"/>
</dbReference>
<dbReference type="RefSeq" id="WP_246057197.1">
    <property type="nucleotide sequence ID" value="NZ_BAABAN010000001.1"/>
</dbReference>
<dbReference type="InterPro" id="IPR008914">
    <property type="entry name" value="PEBP"/>
</dbReference>
<gene>
    <name evidence="2" type="ORF">FB556_0962</name>
</gene>
<comment type="caution">
    <text evidence="2">The sequence shown here is derived from an EMBL/GenBank/DDBJ whole genome shotgun (WGS) entry which is preliminary data.</text>
</comment>
<dbReference type="NCBIfam" id="TIGR00481">
    <property type="entry name" value="YbhB/YbcL family Raf kinase inhibitor-like protein"/>
    <property type="match status" value="1"/>
</dbReference>
<evidence type="ECO:0000256" key="1">
    <source>
        <dbReference type="ARBA" id="ARBA00007120"/>
    </source>
</evidence>
<dbReference type="SUPFAM" id="SSF49777">
    <property type="entry name" value="PEBP-like"/>
    <property type="match status" value="1"/>
</dbReference>
<dbReference type="InterPro" id="IPR005247">
    <property type="entry name" value="YbhB_YbcL/LppC-like"/>
</dbReference>
<sequence>MAANACEDATMSFDPYERLPKLHDMTLTSEDFTDGDRLPTRSVMTELGGQDELPQLSWSNIPEGTKTFALTCLDPDAPTGSGFWHMSAFNIPASVTSLPGGAVRWDTINWDAFGVSGEGQGPTCVRNSRNVAGFTGSRPPVGHGDHRYMFVIHAVDTALELGPEARPEQVGMQLFSHAIGRGRITGLFGR</sequence>
<dbReference type="EMBL" id="VFOU01000001">
    <property type="protein sequence ID" value="TQL74497.1"/>
    <property type="molecule type" value="Genomic_DNA"/>
</dbReference>
<dbReference type="PANTHER" id="PTHR30289:SF1">
    <property type="entry name" value="PEBP (PHOSPHATIDYLETHANOLAMINE-BINDING PROTEIN) FAMILY PROTEIN"/>
    <property type="match status" value="1"/>
</dbReference>
<comment type="similarity">
    <text evidence="1">Belongs to the UPF0098 family.</text>
</comment>
<dbReference type="AlphaFoldDB" id="A0A543APJ0"/>
<dbReference type="PANTHER" id="PTHR30289">
    <property type="entry name" value="UNCHARACTERIZED PROTEIN YBCL-RELATED"/>
    <property type="match status" value="1"/>
</dbReference>
<reference evidence="2 3" key="1">
    <citation type="submission" date="2019-06" db="EMBL/GenBank/DDBJ databases">
        <title>Sequencing the genomes of 1000 actinobacteria strains.</title>
        <authorList>
            <person name="Klenk H.-P."/>
        </authorList>
    </citation>
    <scope>NUCLEOTIDE SEQUENCE [LARGE SCALE GENOMIC DNA]</scope>
    <source>
        <strain evidence="2 3">DSM 24083</strain>
    </source>
</reference>
<dbReference type="CDD" id="cd00865">
    <property type="entry name" value="PEBP_bact_arch"/>
    <property type="match status" value="1"/>
</dbReference>
<keyword evidence="3" id="KW-1185">Reference proteome</keyword>
<dbReference type="InterPro" id="IPR036610">
    <property type="entry name" value="PEBP-like_sf"/>
</dbReference>
<proteinExistence type="inferred from homology"/>
<protein>
    <recommendedName>
        <fullName evidence="4">PBP family phospholipid-binding protein</fullName>
    </recommendedName>
</protein>
<evidence type="ECO:0000313" key="2">
    <source>
        <dbReference type="EMBL" id="TQL74497.1"/>
    </source>
</evidence>
<organism evidence="2 3">
    <name type="scientific">Enteractinococcus coprophilus</name>
    <dbReference type="NCBI Taxonomy" id="1027633"/>
    <lineage>
        <taxon>Bacteria</taxon>
        <taxon>Bacillati</taxon>
        <taxon>Actinomycetota</taxon>
        <taxon>Actinomycetes</taxon>
        <taxon>Micrococcales</taxon>
        <taxon>Micrococcaceae</taxon>
    </lineage>
</organism>